<organism evidence="1 2">
    <name type="scientific">Pseudonocardia oceani</name>
    <dbReference type="NCBI Taxonomy" id="2792013"/>
    <lineage>
        <taxon>Bacteria</taxon>
        <taxon>Bacillati</taxon>
        <taxon>Actinomycetota</taxon>
        <taxon>Actinomycetes</taxon>
        <taxon>Pseudonocardiales</taxon>
        <taxon>Pseudonocardiaceae</taxon>
        <taxon>Pseudonocardia</taxon>
    </lineage>
</organism>
<keyword evidence="2" id="KW-1185">Reference proteome</keyword>
<proteinExistence type="predicted"/>
<evidence type="ECO:0000313" key="2">
    <source>
        <dbReference type="Proteomes" id="UP000694300"/>
    </source>
</evidence>
<sequence>MTSPEESGHELLVALAGRLPDEVLWRLRDWLAAGAHEPLAAMLTRELLRHRLGLTDAERALLVASAGAWGASRRLLEAVLPLDGPVHSAAVFRPGPGDDGPGALDAAALSVLGVVRGHPGCVELRQAWRSGPAEQRVVVVHGGERPWALTGTLQRVLRAHGDRTPCVEVLPAHGEPPAYHQAAIIGSAPLWTAVRSPVEAVAAGR</sequence>
<comment type="caution">
    <text evidence="1">The sequence shown here is derived from an EMBL/GenBank/DDBJ whole genome shotgun (WGS) entry which is preliminary data.</text>
</comment>
<protein>
    <submittedName>
        <fullName evidence="1">Uncharacterized protein</fullName>
    </submittedName>
</protein>
<dbReference type="EMBL" id="JADQDF010000001">
    <property type="protein sequence ID" value="MBW0129069.1"/>
    <property type="molecule type" value="Genomic_DNA"/>
</dbReference>
<dbReference type="Proteomes" id="UP000694300">
    <property type="component" value="Unassembled WGS sequence"/>
</dbReference>
<dbReference type="RefSeq" id="WP_218595826.1">
    <property type="nucleotide sequence ID" value="NZ_JADQDE010000504.1"/>
</dbReference>
<gene>
    <name evidence="1" type="ORF">I4I82_15485</name>
</gene>
<evidence type="ECO:0000313" key="1">
    <source>
        <dbReference type="EMBL" id="MBW0129069.1"/>
    </source>
</evidence>
<name>A0ABS6UA08_9PSEU</name>
<accession>A0ABS6UA08</accession>
<reference evidence="1 2" key="1">
    <citation type="submission" date="2020-11" db="EMBL/GenBank/DDBJ databases">
        <title>Pseudonocardia abyssalis sp. nov. and Pseudonocardia oceani sp. nov., description and phylogenomic analysis of two novel actinomycetes isolated from the deep Southern Ocean.</title>
        <authorList>
            <person name="Parra J."/>
        </authorList>
    </citation>
    <scope>NUCLEOTIDE SEQUENCE [LARGE SCALE GENOMIC DNA]</scope>
    <source>
        <strain evidence="2">KRD185</strain>
    </source>
</reference>